<keyword evidence="4" id="KW-1185">Reference proteome</keyword>
<reference evidence="3 4" key="1">
    <citation type="submission" date="2023-09" db="EMBL/GenBank/DDBJ databases">
        <title>Nesidiocoris tenuis whole genome shotgun sequence.</title>
        <authorList>
            <person name="Shibata T."/>
            <person name="Shimoda M."/>
            <person name="Kobayashi T."/>
            <person name="Uehara T."/>
        </authorList>
    </citation>
    <scope>NUCLEOTIDE SEQUENCE [LARGE SCALE GENOMIC DNA]</scope>
    <source>
        <strain evidence="3 4">Japan</strain>
    </source>
</reference>
<feature type="compositionally biased region" description="Basic and acidic residues" evidence="2">
    <location>
        <begin position="1"/>
        <end position="18"/>
    </location>
</feature>
<feature type="compositionally biased region" description="Basic and acidic residues" evidence="2">
    <location>
        <begin position="650"/>
        <end position="659"/>
    </location>
</feature>
<feature type="compositionally biased region" description="Basic and acidic residues" evidence="2">
    <location>
        <begin position="716"/>
        <end position="729"/>
    </location>
</feature>
<dbReference type="PANTHER" id="PTHR13354:SF11">
    <property type="entry name" value="LYSINE-SPECIFIC DEMETHYLASE 9"/>
    <property type="match status" value="1"/>
</dbReference>
<feature type="region of interest" description="Disordered" evidence="2">
    <location>
        <begin position="1"/>
        <end position="43"/>
    </location>
</feature>
<protein>
    <submittedName>
        <fullName evidence="3">Round spermatid basic protein</fullName>
    </submittedName>
</protein>
<feature type="region of interest" description="Disordered" evidence="2">
    <location>
        <begin position="650"/>
        <end position="775"/>
    </location>
</feature>
<feature type="compositionally biased region" description="Basic and acidic residues" evidence="2">
    <location>
        <begin position="666"/>
        <end position="697"/>
    </location>
</feature>
<feature type="compositionally biased region" description="Basic and acidic residues" evidence="2">
    <location>
        <begin position="153"/>
        <end position="172"/>
    </location>
</feature>
<accession>A0ABN7AI76</accession>
<gene>
    <name evidence="3" type="ORF">NTJ_03707</name>
</gene>
<evidence type="ECO:0000256" key="1">
    <source>
        <dbReference type="ARBA" id="ARBA00010560"/>
    </source>
</evidence>
<dbReference type="EMBL" id="AP028910">
    <property type="protein sequence ID" value="BES90899.1"/>
    <property type="molecule type" value="Genomic_DNA"/>
</dbReference>
<evidence type="ECO:0000313" key="3">
    <source>
        <dbReference type="EMBL" id="BES90899.1"/>
    </source>
</evidence>
<organism evidence="3 4">
    <name type="scientific">Nesidiocoris tenuis</name>
    <dbReference type="NCBI Taxonomy" id="355587"/>
    <lineage>
        <taxon>Eukaryota</taxon>
        <taxon>Metazoa</taxon>
        <taxon>Ecdysozoa</taxon>
        <taxon>Arthropoda</taxon>
        <taxon>Hexapoda</taxon>
        <taxon>Insecta</taxon>
        <taxon>Pterygota</taxon>
        <taxon>Neoptera</taxon>
        <taxon>Paraneoptera</taxon>
        <taxon>Hemiptera</taxon>
        <taxon>Heteroptera</taxon>
        <taxon>Panheteroptera</taxon>
        <taxon>Cimicomorpha</taxon>
        <taxon>Miridae</taxon>
        <taxon>Dicyphina</taxon>
        <taxon>Nesidiocoris</taxon>
    </lineage>
</organism>
<feature type="compositionally biased region" description="Basic and acidic residues" evidence="2">
    <location>
        <begin position="735"/>
        <end position="750"/>
    </location>
</feature>
<feature type="compositionally biased region" description="Low complexity" evidence="2">
    <location>
        <begin position="173"/>
        <end position="185"/>
    </location>
</feature>
<feature type="compositionally biased region" description="Basic and acidic residues" evidence="2">
    <location>
        <begin position="193"/>
        <end position="208"/>
    </location>
</feature>
<comment type="similarity">
    <text evidence="1">Belongs to the round spermatid basic protein 1 family.</text>
</comment>
<dbReference type="InterPro" id="IPR026306">
    <property type="entry name" value="RSBN1/Dpy-2/CEP530"/>
</dbReference>
<feature type="compositionally biased region" description="Basic and acidic residues" evidence="2">
    <location>
        <begin position="757"/>
        <end position="772"/>
    </location>
</feature>
<sequence length="809" mass="90692">MGELKLENNPKLEIKEEQDSSVAATFSESNVNGTPATENSPISPAENAFVVKVEDAPCPQPPTLPAPVSADTPVIAKSAPNINCSLDVIVQSDDKTHVPRLSSGSTPHKSSHKDSVHSTSSSKHQHGDSKYKSSHHSSSNSSSHSHRHHSKHRDSNSNRKHESTEHKNEHSSGQHARSSSSSQQHGGSGSSSQRHESSSSSQRRESSRDRKHRCSRCYARQKIKKAHIGVQCRRDRTLPKLQNEKFVTSTNRCVPVTHALDGLKYGKYMRIDTYPNGGASIVHMHQEDLNHLSPNELNELAHEFFEVVFGEDENGCAHHVMGIVHNSANYLPDLLEHMADTYPNLTVKNGVLCRGSDIETTTMAAYKEQAYKNYSNGTVRYGPLHQISLVGTVTEEVGGFFPDLLNLLEENIFLKMTMPWGPLSVVQMKTPEESNDGPILWIRPGEQLVPTAESKTPLKRKRTGINELRNLQYLPRSSEAREYMFEDRTRAHADHVGHGLDRMTTAAVGVLKSVTGGEKQECSKITKDVVAFHAADFTELVAKLQLDLHEPPISQCVQWIEDAKLNQLRREGIRYARISLCDNDIYFLPRNIIHQFRTVSAVTSIAWHVRLKQYYPDEEHNARTKHSRLTSGLNYQVYRDNSVSKNKIIKHEHSSSDSKSHKHHKRESDQKPRDKSVSEGDLSAKKPKLLDGDAEKLKKSHHHRSNSTSNSNSNKRHGDDHHSSSRSSKDSSSSKPRDDTKTSESRKLSEKSVSNSHLKEKRHEHSVDDSKKYQLSRNALENVKKSSMQCKESIAACDENSKPVIKNSC</sequence>
<dbReference type="PANTHER" id="PTHR13354">
    <property type="entry name" value="ROUND SPERMATID BASIC PROTEIN 1"/>
    <property type="match status" value="1"/>
</dbReference>
<name>A0ABN7AI76_9HEMI</name>
<dbReference type="Proteomes" id="UP001307889">
    <property type="component" value="Chromosome 2"/>
</dbReference>
<evidence type="ECO:0000256" key="2">
    <source>
        <dbReference type="SAM" id="MobiDB-lite"/>
    </source>
</evidence>
<evidence type="ECO:0000313" key="4">
    <source>
        <dbReference type="Proteomes" id="UP001307889"/>
    </source>
</evidence>
<feature type="region of interest" description="Disordered" evidence="2">
    <location>
        <begin position="93"/>
        <end position="215"/>
    </location>
</feature>
<proteinExistence type="inferred from homology"/>
<feature type="compositionally biased region" description="Polar residues" evidence="2">
    <location>
        <begin position="20"/>
        <end position="42"/>
    </location>
</feature>